<evidence type="ECO:0000259" key="14">
    <source>
        <dbReference type="Pfam" id="PF01292"/>
    </source>
</evidence>
<evidence type="ECO:0000256" key="5">
    <source>
        <dbReference type="ARBA" id="ARBA00022617"/>
    </source>
</evidence>
<keyword evidence="10" id="KW-0408">Iron</keyword>
<keyword evidence="8" id="KW-0249">Electron transport</keyword>
<reference evidence="15 16" key="1">
    <citation type="submission" date="2014-01" db="EMBL/GenBank/DDBJ databases">
        <title>Roseivivax isoporae LMG 25204 Genome Sequencing.</title>
        <authorList>
            <person name="Lai Q."/>
            <person name="Li G."/>
            <person name="Shao Z."/>
        </authorList>
    </citation>
    <scope>NUCLEOTIDE SEQUENCE [LARGE SCALE GENOMIC DNA]</scope>
    <source>
        <strain evidence="15 16">LMG 25204</strain>
    </source>
</reference>
<evidence type="ECO:0000256" key="10">
    <source>
        <dbReference type="ARBA" id="ARBA00023004"/>
    </source>
</evidence>
<keyword evidence="7" id="KW-0479">Metal-binding</keyword>
<dbReference type="eggNOG" id="COG3038">
    <property type="taxonomic scope" value="Bacteria"/>
</dbReference>
<feature type="transmembrane region" description="Helical" evidence="13">
    <location>
        <begin position="49"/>
        <end position="69"/>
    </location>
</feature>
<dbReference type="GO" id="GO:0005886">
    <property type="term" value="C:plasma membrane"/>
    <property type="evidence" value="ECO:0007669"/>
    <property type="project" value="UniProtKB-SubCell"/>
</dbReference>
<evidence type="ECO:0000256" key="4">
    <source>
        <dbReference type="ARBA" id="ARBA00022475"/>
    </source>
</evidence>
<evidence type="ECO:0000256" key="3">
    <source>
        <dbReference type="ARBA" id="ARBA00022448"/>
    </source>
</evidence>
<feature type="transmembrane region" description="Helical" evidence="13">
    <location>
        <begin position="125"/>
        <end position="146"/>
    </location>
</feature>
<dbReference type="SUPFAM" id="SSF81342">
    <property type="entry name" value="Transmembrane di-heme cytochromes"/>
    <property type="match status" value="1"/>
</dbReference>
<keyword evidence="3" id="KW-0813">Transport</keyword>
<dbReference type="Pfam" id="PF01292">
    <property type="entry name" value="Ni_hydr_CYTB"/>
    <property type="match status" value="1"/>
</dbReference>
<dbReference type="GO" id="GO:0046872">
    <property type="term" value="F:metal ion binding"/>
    <property type="evidence" value="ECO:0007669"/>
    <property type="project" value="UniProtKB-KW"/>
</dbReference>
<dbReference type="PANTHER" id="PTHR30529:SF1">
    <property type="entry name" value="CYTOCHROME B561 HOMOLOG 2"/>
    <property type="match status" value="1"/>
</dbReference>
<dbReference type="PANTHER" id="PTHR30529">
    <property type="entry name" value="CYTOCHROME B561"/>
    <property type="match status" value="1"/>
</dbReference>
<evidence type="ECO:0000313" key="16">
    <source>
        <dbReference type="Proteomes" id="UP000023430"/>
    </source>
</evidence>
<evidence type="ECO:0000256" key="12">
    <source>
        <dbReference type="ARBA" id="ARBA00037975"/>
    </source>
</evidence>
<keyword evidence="4" id="KW-1003">Cell membrane</keyword>
<dbReference type="Proteomes" id="UP000023430">
    <property type="component" value="Unassembled WGS sequence"/>
</dbReference>
<evidence type="ECO:0000313" key="15">
    <source>
        <dbReference type="EMBL" id="ETX27164.1"/>
    </source>
</evidence>
<comment type="caution">
    <text evidence="15">The sequence shown here is derived from an EMBL/GenBank/DDBJ whole genome shotgun (WGS) entry which is preliminary data.</text>
</comment>
<feature type="transmembrane region" description="Helical" evidence="13">
    <location>
        <begin position="95"/>
        <end position="113"/>
    </location>
</feature>
<feature type="domain" description="Cytochrome b561 bacterial/Ni-hydrogenase" evidence="14">
    <location>
        <begin position="7"/>
        <end position="156"/>
    </location>
</feature>
<name>X7F527_9RHOB</name>
<dbReference type="GO" id="GO:0020037">
    <property type="term" value="F:heme binding"/>
    <property type="evidence" value="ECO:0007669"/>
    <property type="project" value="TreeGrafter"/>
</dbReference>
<dbReference type="GO" id="GO:0009055">
    <property type="term" value="F:electron transfer activity"/>
    <property type="evidence" value="ECO:0007669"/>
    <property type="project" value="InterPro"/>
</dbReference>
<organism evidence="15 16">
    <name type="scientific">Roseivivax isoporae LMG 25204</name>
    <dbReference type="NCBI Taxonomy" id="1449351"/>
    <lineage>
        <taxon>Bacteria</taxon>
        <taxon>Pseudomonadati</taxon>
        <taxon>Pseudomonadota</taxon>
        <taxon>Alphaproteobacteria</taxon>
        <taxon>Rhodobacterales</taxon>
        <taxon>Roseobacteraceae</taxon>
        <taxon>Roseivivax</taxon>
    </lineage>
</organism>
<evidence type="ECO:0000256" key="6">
    <source>
        <dbReference type="ARBA" id="ARBA00022692"/>
    </source>
</evidence>
<dbReference type="GO" id="GO:0022904">
    <property type="term" value="P:respiratory electron transport chain"/>
    <property type="evidence" value="ECO:0007669"/>
    <property type="project" value="InterPro"/>
</dbReference>
<accession>X7F527</accession>
<keyword evidence="16" id="KW-1185">Reference proteome</keyword>
<dbReference type="InterPro" id="IPR052168">
    <property type="entry name" value="Cytochrome_b561_oxidase"/>
</dbReference>
<dbReference type="InterPro" id="IPR016174">
    <property type="entry name" value="Di-haem_cyt_TM"/>
</dbReference>
<evidence type="ECO:0000256" key="11">
    <source>
        <dbReference type="ARBA" id="ARBA00023136"/>
    </source>
</evidence>
<dbReference type="InterPro" id="IPR011577">
    <property type="entry name" value="Cyt_b561_bac/Ni-Hgenase"/>
</dbReference>
<dbReference type="EMBL" id="JAME01000039">
    <property type="protein sequence ID" value="ETX27164.1"/>
    <property type="molecule type" value="Genomic_DNA"/>
</dbReference>
<evidence type="ECO:0000256" key="8">
    <source>
        <dbReference type="ARBA" id="ARBA00022982"/>
    </source>
</evidence>
<keyword evidence="6 13" id="KW-0812">Transmembrane</keyword>
<evidence type="ECO:0000256" key="9">
    <source>
        <dbReference type="ARBA" id="ARBA00022989"/>
    </source>
</evidence>
<evidence type="ECO:0000256" key="1">
    <source>
        <dbReference type="ARBA" id="ARBA00001970"/>
    </source>
</evidence>
<gene>
    <name evidence="15" type="ORF">RISW2_15360</name>
</gene>
<sequence>MPFRDHYGQTQISLHWLVVALVFLQFVSGEGMARAFESVREGGSWTGDAVVHGWFGSMILVAMLLRFYLRLNRGVPPPSETEPPMIQRISRGTHWAFYAVLVAMPLIGLTAVLTRSALAGQVHVATSWLLLALIAAHVAGAFWHLVRQDGVVARIVYRQRAGAAGRQS</sequence>
<evidence type="ECO:0000256" key="13">
    <source>
        <dbReference type="SAM" id="Phobius"/>
    </source>
</evidence>
<comment type="cofactor">
    <cofactor evidence="1">
        <name>heme b</name>
        <dbReference type="ChEBI" id="CHEBI:60344"/>
    </cofactor>
</comment>
<protein>
    <recommendedName>
        <fullName evidence="14">Cytochrome b561 bacterial/Ni-hydrogenase domain-containing protein</fullName>
    </recommendedName>
</protein>
<keyword evidence="11 13" id="KW-0472">Membrane</keyword>
<comment type="similarity">
    <text evidence="12">Belongs to the cytochrome b561 family.</text>
</comment>
<keyword evidence="5" id="KW-0349">Heme</keyword>
<feature type="transmembrane region" description="Helical" evidence="13">
    <location>
        <begin position="12"/>
        <end position="29"/>
    </location>
</feature>
<comment type="subcellular location">
    <subcellularLocation>
        <location evidence="2">Cell membrane</location>
        <topology evidence="2">Multi-pass membrane protein</topology>
    </subcellularLocation>
</comment>
<evidence type="ECO:0000256" key="2">
    <source>
        <dbReference type="ARBA" id="ARBA00004651"/>
    </source>
</evidence>
<dbReference type="AlphaFoldDB" id="X7F527"/>
<evidence type="ECO:0000256" key="7">
    <source>
        <dbReference type="ARBA" id="ARBA00022723"/>
    </source>
</evidence>
<keyword evidence="9 13" id="KW-1133">Transmembrane helix</keyword>
<proteinExistence type="inferred from homology"/>